<dbReference type="InterPro" id="IPR036396">
    <property type="entry name" value="Cyt_P450_sf"/>
</dbReference>
<feature type="binding site" description="axial binding residue" evidence="6">
    <location>
        <position position="14"/>
    </location>
    <ligand>
        <name>heme</name>
        <dbReference type="ChEBI" id="CHEBI:30413"/>
    </ligand>
    <ligandPart>
        <name>Fe</name>
        <dbReference type="ChEBI" id="CHEBI:18248"/>
    </ligandPart>
</feature>
<dbReference type="GO" id="GO:0006805">
    <property type="term" value="P:xenobiotic metabolic process"/>
    <property type="evidence" value="ECO:0007669"/>
    <property type="project" value="TreeGrafter"/>
</dbReference>
<keyword evidence="9" id="KW-1185">Reference proteome</keyword>
<dbReference type="GO" id="GO:0005506">
    <property type="term" value="F:iron ion binding"/>
    <property type="evidence" value="ECO:0007669"/>
    <property type="project" value="InterPro"/>
</dbReference>
<keyword evidence="3 6" id="KW-0349">Heme</keyword>
<dbReference type="PROSITE" id="PS00086">
    <property type="entry name" value="CYTOCHROME_P450"/>
    <property type="match status" value="1"/>
</dbReference>
<protein>
    <submittedName>
        <fullName evidence="8">Cytochrome P450 2J1</fullName>
    </submittedName>
</protein>
<dbReference type="Pfam" id="PF00067">
    <property type="entry name" value="p450"/>
    <property type="match status" value="1"/>
</dbReference>
<dbReference type="GO" id="GO:0005737">
    <property type="term" value="C:cytoplasm"/>
    <property type="evidence" value="ECO:0007669"/>
    <property type="project" value="TreeGrafter"/>
</dbReference>
<dbReference type="PANTHER" id="PTHR24300">
    <property type="entry name" value="CYTOCHROME P450 508A4-RELATED"/>
    <property type="match status" value="1"/>
</dbReference>
<evidence type="ECO:0000256" key="7">
    <source>
        <dbReference type="RuleBase" id="RU000461"/>
    </source>
</evidence>
<name>A0A091T2K8_PELCR</name>
<dbReference type="GO" id="GO:0016712">
    <property type="term" value="F:oxidoreductase activity, acting on paired donors, with incorporation or reduction of molecular oxygen, reduced flavin or flavoprotein as one donor, and incorporation of one atom of oxygen"/>
    <property type="evidence" value="ECO:0007669"/>
    <property type="project" value="TreeGrafter"/>
</dbReference>
<feature type="non-terminal residue" evidence="8">
    <location>
        <position position="1"/>
    </location>
</feature>
<dbReference type="EMBL" id="KK497315">
    <property type="protein sequence ID" value="KFQ66296.1"/>
    <property type="molecule type" value="Genomic_DNA"/>
</dbReference>
<keyword evidence="5 6" id="KW-0408">Iron</keyword>
<dbReference type="InterPro" id="IPR050182">
    <property type="entry name" value="Cytochrome_P450_fam2"/>
</dbReference>
<dbReference type="AlphaFoldDB" id="A0A091T2K8"/>
<dbReference type="GO" id="GO:0020037">
    <property type="term" value="F:heme binding"/>
    <property type="evidence" value="ECO:0007669"/>
    <property type="project" value="InterPro"/>
</dbReference>
<gene>
    <name evidence="8" type="ORF">N334_01405</name>
</gene>
<evidence type="ECO:0000256" key="3">
    <source>
        <dbReference type="ARBA" id="ARBA00022617"/>
    </source>
</evidence>
<dbReference type="InterPro" id="IPR001128">
    <property type="entry name" value="Cyt_P450"/>
</dbReference>
<sequence>RMPWVAFSTGKRACLGEVLARSELFLFFTALLQKFSFRAPPDTTLSLQFKLGITMTPQPYKICAMPR</sequence>
<comment type="similarity">
    <text evidence="2 7">Belongs to the cytochrome P450 family.</text>
</comment>
<evidence type="ECO:0000256" key="2">
    <source>
        <dbReference type="ARBA" id="ARBA00010617"/>
    </source>
</evidence>
<evidence type="ECO:0000256" key="4">
    <source>
        <dbReference type="ARBA" id="ARBA00022723"/>
    </source>
</evidence>
<dbReference type="Proteomes" id="UP000054150">
    <property type="component" value="Unassembled WGS sequence"/>
</dbReference>
<evidence type="ECO:0000256" key="5">
    <source>
        <dbReference type="ARBA" id="ARBA00023004"/>
    </source>
</evidence>
<evidence type="ECO:0000256" key="1">
    <source>
        <dbReference type="ARBA" id="ARBA00001971"/>
    </source>
</evidence>
<dbReference type="SUPFAM" id="SSF48264">
    <property type="entry name" value="Cytochrome P450"/>
    <property type="match status" value="1"/>
</dbReference>
<keyword evidence="4 6" id="KW-0479">Metal-binding</keyword>
<evidence type="ECO:0000313" key="9">
    <source>
        <dbReference type="Proteomes" id="UP000054150"/>
    </source>
</evidence>
<dbReference type="PANTHER" id="PTHR24300:SF177">
    <property type="entry name" value="CYTOCHROME P450 2J2"/>
    <property type="match status" value="1"/>
</dbReference>
<keyword evidence="7" id="KW-0503">Monooxygenase</keyword>
<dbReference type="PRINTS" id="PR00463">
    <property type="entry name" value="EP450I"/>
</dbReference>
<reference evidence="8 9" key="1">
    <citation type="submission" date="2014-04" db="EMBL/GenBank/DDBJ databases">
        <title>Genome evolution of avian class.</title>
        <authorList>
            <person name="Zhang G."/>
            <person name="Li C."/>
        </authorList>
    </citation>
    <scope>NUCLEOTIDE SEQUENCE [LARGE SCALE GENOMIC DNA]</scope>
    <source>
        <strain evidence="8">BGI_N334</strain>
    </source>
</reference>
<accession>A0A091T2K8</accession>
<dbReference type="GO" id="GO:0006082">
    <property type="term" value="P:organic acid metabolic process"/>
    <property type="evidence" value="ECO:0007669"/>
    <property type="project" value="TreeGrafter"/>
</dbReference>
<dbReference type="InterPro" id="IPR017972">
    <property type="entry name" value="Cyt_P450_CS"/>
</dbReference>
<evidence type="ECO:0000256" key="6">
    <source>
        <dbReference type="PIRSR" id="PIRSR602401-1"/>
    </source>
</evidence>
<dbReference type="InterPro" id="IPR002401">
    <property type="entry name" value="Cyt_P450_E_grp-I"/>
</dbReference>
<dbReference type="Gene3D" id="1.10.630.10">
    <property type="entry name" value="Cytochrome P450"/>
    <property type="match status" value="1"/>
</dbReference>
<proteinExistence type="inferred from homology"/>
<evidence type="ECO:0000313" key="8">
    <source>
        <dbReference type="EMBL" id="KFQ66296.1"/>
    </source>
</evidence>
<comment type="cofactor">
    <cofactor evidence="1 6">
        <name>heme</name>
        <dbReference type="ChEBI" id="CHEBI:30413"/>
    </cofactor>
</comment>
<feature type="non-terminal residue" evidence="8">
    <location>
        <position position="67"/>
    </location>
</feature>
<keyword evidence="7" id="KW-0560">Oxidoreductase</keyword>
<organism evidence="8 9">
    <name type="scientific">Pelecanus crispus</name>
    <name type="common">Dalmatian pelican</name>
    <dbReference type="NCBI Taxonomy" id="36300"/>
    <lineage>
        <taxon>Eukaryota</taxon>
        <taxon>Metazoa</taxon>
        <taxon>Chordata</taxon>
        <taxon>Craniata</taxon>
        <taxon>Vertebrata</taxon>
        <taxon>Euteleostomi</taxon>
        <taxon>Archelosauria</taxon>
        <taxon>Archosauria</taxon>
        <taxon>Dinosauria</taxon>
        <taxon>Saurischia</taxon>
        <taxon>Theropoda</taxon>
        <taxon>Coelurosauria</taxon>
        <taxon>Aves</taxon>
        <taxon>Neognathae</taxon>
        <taxon>Neoaves</taxon>
        <taxon>Aequornithes</taxon>
        <taxon>Pelecaniformes</taxon>
        <taxon>Pelecanidae</taxon>
        <taxon>Pelecanus</taxon>
    </lineage>
</organism>